<comment type="catalytic activity">
    <reaction evidence="3 4">
        <text>thymidine + phosphate = 2-deoxy-alpha-D-ribose 1-phosphate + thymine</text>
        <dbReference type="Rhea" id="RHEA:16037"/>
        <dbReference type="ChEBI" id="CHEBI:17748"/>
        <dbReference type="ChEBI" id="CHEBI:17821"/>
        <dbReference type="ChEBI" id="CHEBI:43474"/>
        <dbReference type="ChEBI" id="CHEBI:57259"/>
        <dbReference type="EC" id="2.4.2.4"/>
    </reaction>
</comment>
<keyword evidence="1 4" id="KW-0328">Glycosyltransferase</keyword>
<dbReference type="HAMAP" id="MF_00703">
    <property type="entry name" value="Thymid_phosp_2"/>
    <property type="match status" value="1"/>
</dbReference>
<dbReference type="OrthoDB" id="341217at2"/>
<dbReference type="Proteomes" id="UP000221168">
    <property type="component" value="Unassembled WGS sequence"/>
</dbReference>
<dbReference type="PROSITE" id="PS00647">
    <property type="entry name" value="THYMID_PHOSPHORYLASE"/>
    <property type="match status" value="1"/>
</dbReference>
<dbReference type="InterPro" id="IPR013102">
    <property type="entry name" value="PYNP_C"/>
</dbReference>
<sequence>MDNRLTLRRLGIDTASDSVVYMRRDCPVCRAEGFTAHTRLDVTADGRTITATLNLVSGDLLAPGEAGLSEKAWTRLGAGDGDPVVVGYSSPVDSMGHVRAKIFGRRFQPADVMAILTDIVGGRYSDIQLSSFITACSALPLDTDEIAALTAAMVDTGEKVTWPWPTIADKHCVGGLPGNRTTPIVVAITAACGLVIPKTSSRAITSPAGTADTMETLAPVDLSVAQMRKVVEQEGGCVIWGGSVDLSPADDLMIRVERALDLDSQGQLIASVLSKKIAAGSTHLVIDIPVGETAKIRSQAEATALSNAMSEVAHRFGLHMRVLTSDGSQPVGRGIGPALEAHDVLSVLQNETDAPQDLRLRALTLAGALIELAGKAAEGSGLAMAQETLSSGRAWAKFQAICAAQGGMREPPAARFREPVLAQTGGRVLSIDNRKLAKTARFAGAPEVKAAGLELHVKTGESVEAGQPLFTLHADAKGELGYAMDFVSSHGPIMRIGA</sequence>
<dbReference type="PANTHER" id="PTHR10515">
    <property type="entry name" value="THYMIDINE PHOSPHORYLASE"/>
    <property type="match status" value="1"/>
</dbReference>
<accession>A0A2G1QNE7</accession>
<dbReference type="InterPro" id="IPR017872">
    <property type="entry name" value="Pyrmidine_PPase_CS"/>
</dbReference>
<dbReference type="Pfam" id="PF02885">
    <property type="entry name" value="Glycos_trans_3N"/>
    <property type="match status" value="1"/>
</dbReference>
<evidence type="ECO:0000313" key="6">
    <source>
        <dbReference type="EMBL" id="PHP66994.1"/>
    </source>
</evidence>
<dbReference type="InterPro" id="IPR028579">
    <property type="entry name" value="Thym_Pase_Put"/>
</dbReference>
<dbReference type="SUPFAM" id="SSF52418">
    <property type="entry name" value="Nucleoside phosphorylase/phosphoribosyltransferase catalytic domain"/>
    <property type="match status" value="1"/>
</dbReference>
<dbReference type="RefSeq" id="WP_099306314.1">
    <property type="nucleotide sequence ID" value="NZ_PDVP01000005.1"/>
</dbReference>
<gene>
    <name evidence="6" type="ORF">CSC94_10575</name>
</gene>
<dbReference type="SUPFAM" id="SSF47648">
    <property type="entry name" value="Nucleoside phosphorylase/phosphoribosyltransferase N-terminal domain"/>
    <property type="match status" value="1"/>
</dbReference>
<dbReference type="InterPro" id="IPR017459">
    <property type="entry name" value="Glycosyl_Trfase_fam3_N_dom"/>
</dbReference>
<proteinExistence type="inferred from homology"/>
<reference evidence="6 7" key="1">
    <citation type="submission" date="2017-10" db="EMBL/GenBank/DDBJ databases">
        <title>Sedimentibacterium mangrovi gen. nov., sp. nov., a novel member of family Phyllobacteriacea isolated from mangrove sediment.</title>
        <authorList>
            <person name="Liao H."/>
            <person name="Tian Y."/>
        </authorList>
    </citation>
    <scope>NUCLEOTIDE SEQUENCE [LARGE SCALE GENOMIC DNA]</scope>
    <source>
        <strain evidence="6 7">X9-2-2</strain>
    </source>
</reference>
<evidence type="ECO:0000256" key="4">
    <source>
        <dbReference type="HAMAP-Rule" id="MF_00703"/>
    </source>
</evidence>
<protein>
    <recommendedName>
        <fullName evidence="4">Putative thymidine phosphorylase</fullName>
        <ecNumber evidence="4">2.4.2.4</ecNumber>
    </recommendedName>
    <alternativeName>
        <fullName evidence="4">TdRPase</fullName>
    </alternativeName>
</protein>
<keyword evidence="2 4" id="KW-0808">Transferase</keyword>
<dbReference type="InterPro" id="IPR013466">
    <property type="entry name" value="Thymidine/AMP_Pase"/>
</dbReference>
<dbReference type="Gene3D" id="3.90.1170.30">
    <property type="entry name" value="Pyrimidine nucleoside phosphorylase-like, C-terminal domain"/>
    <property type="match status" value="1"/>
</dbReference>
<evidence type="ECO:0000256" key="2">
    <source>
        <dbReference type="ARBA" id="ARBA00022679"/>
    </source>
</evidence>
<dbReference type="InterPro" id="IPR035902">
    <property type="entry name" value="Nuc_phospho_transferase"/>
</dbReference>
<feature type="domain" description="Pyrimidine nucleoside phosphorylase C-terminal" evidence="5">
    <location>
        <begin position="427"/>
        <end position="494"/>
    </location>
</feature>
<dbReference type="EC" id="2.4.2.4" evidence="4"/>
<evidence type="ECO:0000256" key="3">
    <source>
        <dbReference type="ARBA" id="ARBA00048550"/>
    </source>
</evidence>
<comment type="caution">
    <text evidence="6">The sequence shown here is derived from an EMBL/GenBank/DDBJ whole genome shotgun (WGS) entry which is preliminary data.</text>
</comment>
<evidence type="ECO:0000259" key="5">
    <source>
        <dbReference type="SMART" id="SM00941"/>
    </source>
</evidence>
<dbReference type="GO" id="GO:0004645">
    <property type="term" value="F:1,4-alpha-oligoglucan phosphorylase activity"/>
    <property type="evidence" value="ECO:0007669"/>
    <property type="project" value="InterPro"/>
</dbReference>
<name>A0A2G1QNE7_9HYPH</name>
<keyword evidence="7" id="KW-1185">Reference proteome</keyword>
<dbReference type="GO" id="GO:0005829">
    <property type="term" value="C:cytosol"/>
    <property type="evidence" value="ECO:0007669"/>
    <property type="project" value="TreeGrafter"/>
</dbReference>
<dbReference type="AlphaFoldDB" id="A0A2G1QNE7"/>
<evidence type="ECO:0000313" key="7">
    <source>
        <dbReference type="Proteomes" id="UP000221168"/>
    </source>
</evidence>
<dbReference type="GO" id="GO:0006213">
    <property type="term" value="P:pyrimidine nucleoside metabolic process"/>
    <property type="evidence" value="ECO:0007669"/>
    <property type="project" value="InterPro"/>
</dbReference>
<dbReference type="NCBIfam" id="TIGR02645">
    <property type="entry name" value="ARCH_P_rylase"/>
    <property type="match status" value="1"/>
</dbReference>
<dbReference type="EMBL" id="PDVP01000005">
    <property type="protein sequence ID" value="PHP66994.1"/>
    <property type="molecule type" value="Genomic_DNA"/>
</dbReference>
<dbReference type="InterPro" id="IPR000312">
    <property type="entry name" value="Glycosyl_Trfase_fam3"/>
</dbReference>
<dbReference type="InterPro" id="IPR036320">
    <property type="entry name" value="Glycosyl_Trfase_fam3_N_dom_sf"/>
</dbReference>
<comment type="similarity">
    <text evidence="4">Belongs to the thymidine/pyrimidine-nucleoside phosphorylase family. Type 2 subfamily.</text>
</comment>
<dbReference type="Pfam" id="PF00591">
    <property type="entry name" value="Glycos_transf_3"/>
    <property type="match status" value="1"/>
</dbReference>
<dbReference type="GO" id="GO:0006206">
    <property type="term" value="P:pyrimidine nucleobase metabolic process"/>
    <property type="evidence" value="ECO:0007669"/>
    <property type="project" value="InterPro"/>
</dbReference>
<dbReference type="InterPro" id="IPR036566">
    <property type="entry name" value="PYNP-like_C_sf"/>
</dbReference>
<evidence type="ECO:0000256" key="1">
    <source>
        <dbReference type="ARBA" id="ARBA00022676"/>
    </source>
</evidence>
<dbReference type="SMART" id="SM00941">
    <property type="entry name" value="PYNP_C"/>
    <property type="match status" value="1"/>
</dbReference>
<dbReference type="SUPFAM" id="SSF54680">
    <property type="entry name" value="Pyrimidine nucleoside phosphorylase C-terminal domain"/>
    <property type="match status" value="1"/>
</dbReference>
<dbReference type="Gene3D" id="3.40.1030.10">
    <property type="entry name" value="Nucleoside phosphorylase/phosphoribosyltransferase catalytic domain"/>
    <property type="match status" value="1"/>
</dbReference>
<dbReference type="GO" id="GO:0009032">
    <property type="term" value="F:thymidine phosphorylase activity"/>
    <property type="evidence" value="ECO:0007669"/>
    <property type="project" value="UniProtKB-UniRule"/>
</dbReference>
<organism evidence="6 7">
    <name type="scientific">Zhengella mangrovi</name>
    <dbReference type="NCBI Taxonomy" id="1982044"/>
    <lineage>
        <taxon>Bacteria</taxon>
        <taxon>Pseudomonadati</taxon>
        <taxon>Pseudomonadota</taxon>
        <taxon>Alphaproteobacteria</taxon>
        <taxon>Hyphomicrobiales</taxon>
        <taxon>Notoacmeibacteraceae</taxon>
        <taxon>Zhengella</taxon>
    </lineage>
</organism>
<dbReference type="NCBIfam" id="NF003338">
    <property type="entry name" value="PRK04350.1"/>
    <property type="match status" value="1"/>
</dbReference>
<dbReference type="InterPro" id="IPR000053">
    <property type="entry name" value="Thymidine/pyrmidine_PPase"/>
</dbReference>
<dbReference type="Pfam" id="PF07831">
    <property type="entry name" value="PYNP_C"/>
    <property type="match status" value="1"/>
</dbReference>
<dbReference type="Gene3D" id="1.20.970.50">
    <property type="match status" value="1"/>
</dbReference>
<dbReference type="PANTHER" id="PTHR10515:SF0">
    <property type="entry name" value="THYMIDINE PHOSPHORYLASE"/>
    <property type="match status" value="1"/>
</dbReference>